<evidence type="ECO:0000259" key="1">
    <source>
        <dbReference type="Pfam" id="PF02470"/>
    </source>
</evidence>
<dbReference type="InterPro" id="IPR052336">
    <property type="entry name" value="MlaD_Phospholipid_Transporter"/>
</dbReference>
<reference evidence="3" key="1">
    <citation type="journal article" date="2019" name="Int. J. Syst. Evol. Microbiol.">
        <title>The Global Catalogue of Microorganisms (GCM) 10K type strain sequencing project: providing services to taxonomists for standard genome sequencing and annotation.</title>
        <authorList>
            <consortium name="The Broad Institute Genomics Platform"/>
            <consortium name="The Broad Institute Genome Sequencing Center for Infectious Disease"/>
            <person name="Wu L."/>
            <person name="Ma J."/>
        </authorList>
    </citation>
    <scope>NUCLEOTIDE SEQUENCE [LARGE SCALE GENOMIC DNA]</scope>
    <source>
        <strain evidence="3">JCM 18303</strain>
    </source>
</reference>
<keyword evidence="3" id="KW-1185">Reference proteome</keyword>
<name>A0ABP9PPM6_9PSEU</name>
<dbReference type="Proteomes" id="UP001428817">
    <property type="component" value="Unassembled WGS sequence"/>
</dbReference>
<sequence length="423" mass="45028">MTNPSRGRQHRCRSLALAWTRLRTVPGMFRDVAALVVVAALGLAALGVILANEDVRWPWQPSRFSFRAEVADAVAVNPSKHQEVRIAGVVVGAIVAAEPTARGTSVLTLEVDRGNPVYDDARVVLRPENPLNQMYVALSPGGPPGKELPEGGLIPIGQTSRPVQADEILYKLDERSRRALTILLSQSDIALADAPRTVPAALRQATGTLTGLQPVADALTQRRAKIATLVSSFSRIAGAVGGNDQRLADLMNATQTTLDVLARGDERVRAALAALPGATDALHTSLTQVAGLTDELNPAVHELRDASDQLPGALDRLHDTVDEVHDLLPVAREVVGRAAPTLDDLTPVIRDVSHGLRDIAPFTHKLDPATRTLVPGLDGLAAFFYNNSGIFQPSDAHGGWGRGQLNINVTSPFGNAHRGGSNR</sequence>
<dbReference type="PANTHER" id="PTHR33371">
    <property type="entry name" value="INTERMEMBRANE PHOSPHOLIPID TRANSPORT SYSTEM BINDING PROTEIN MLAD-RELATED"/>
    <property type="match status" value="1"/>
</dbReference>
<comment type="caution">
    <text evidence="2">The sequence shown here is derived from an EMBL/GenBank/DDBJ whole genome shotgun (WGS) entry which is preliminary data.</text>
</comment>
<dbReference type="RefSeq" id="WP_185060994.1">
    <property type="nucleotide sequence ID" value="NZ_BAABJP010000005.1"/>
</dbReference>
<evidence type="ECO:0000313" key="3">
    <source>
        <dbReference type="Proteomes" id="UP001428817"/>
    </source>
</evidence>
<dbReference type="PANTHER" id="PTHR33371:SF4">
    <property type="entry name" value="INTERMEMBRANE PHOSPHOLIPID TRANSPORT SYSTEM BINDING PROTEIN MLAD"/>
    <property type="match status" value="1"/>
</dbReference>
<protein>
    <recommendedName>
        <fullName evidence="1">Mce/MlaD domain-containing protein</fullName>
    </recommendedName>
</protein>
<organism evidence="2 3">
    <name type="scientific">Pseudonocardia eucalypti</name>
    <dbReference type="NCBI Taxonomy" id="648755"/>
    <lineage>
        <taxon>Bacteria</taxon>
        <taxon>Bacillati</taxon>
        <taxon>Actinomycetota</taxon>
        <taxon>Actinomycetes</taxon>
        <taxon>Pseudonocardiales</taxon>
        <taxon>Pseudonocardiaceae</taxon>
        <taxon>Pseudonocardia</taxon>
    </lineage>
</organism>
<dbReference type="Pfam" id="PF02470">
    <property type="entry name" value="MlaD"/>
    <property type="match status" value="1"/>
</dbReference>
<accession>A0ABP9PPM6</accession>
<feature type="domain" description="Mce/MlaD" evidence="1">
    <location>
        <begin position="80"/>
        <end position="141"/>
    </location>
</feature>
<gene>
    <name evidence="2" type="ORF">GCM10023321_14760</name>
</gene>
<dbReference type="EMBL" id="BAABJP010000005">
    <property type="protein sequence ID" value="GAA5150003.1"/>
    <property type="molecule type" value="Genomic_DNA"/>
</dbReference>
<dbReference type="InterPro" id="IPR003399">
    <property type="entry name" value="Mce/MlaD"/>
</dbReference>
<proteinExistence type="predicted"/>
<evidence type="ECO:0000313" key="2">
    <source>
        <dbReference type="EMBL" id="GAA5150003.1"/>
    </source>
</evidence>